<dbReference type="Pfam" id="PF12146">
    <property type="entry name" value="Hydrolase_4"/>
    <property type="match status" value="1"/>
</dbReference>
<accession>A0A143DDL9</accession>
<organism evidence="3 4">
    <name type="scientific">Haematospirillum jordaniae</name>
    <dbReference type="NCBI Taxonomy" id="1549855"/>
    <lineage>
        <taxon>Bacteria</taxon>
        <taxon>Pseudomonadati</taxon>
        <taxon>Pseudomonadota</taxon>
        <taxon>Alphaproteobacteria</taxon>
        <taxon>Rhodospirillales</taxon>
        <taxon>Novispirillaceae</taxon>
        <taxon>Haematospirillum</taxon>
    </lineage>
</organism>
<protein>
    <recommendedName>
        <fullName evidence="2">Serine aminopeptidase S33 domain-containing protein</fullName>
    </recommendedName>
</protein>
<dbReference type="AlphaFoldDB" id="A0A143DDL9"/>
<dbReference type="RefSeq" id="WP_066134825.1">
    <property type="nucleotide sequence ID" value="NZ_CP014525.1"/>
</dbReference>
<gene>
    <name evidence="3" type="ORF">AY555_06210</name>
</gene>
<keyword evidence="1" id="KW-1133">Transmembrane helix</keyword>
<dbReference type="PANTHER" id="PTHR12277">
    <property type="entry name" value="ALPHA/BETA HYDROLASE DOMAIN-CONTAINING PROTEIN"/>
    <property type="match status" value="1"/>
</dbReference>
<evidence type="ECO:0000313" key="4">
    <source>
        <dbReference type="Proteomes" id="UP000076066"/>
    </source>
</evidence>
<keyword evidence="4" id="KW-1185">Reference proteome</keyword>
<dbReference type="PANTHER" id="PTHR12277:SF79">
    <property type="entry name" value="XAA-PRO DIPEPTIDYL-PEPTIDASE-RELATED"/>
    <property type="match status" value="1"/>
</dbReference>
<dbReference type="SUPFAM" id="SSF53474">
    <property type="entry name" value="alpha/beta-Hydrolases"/>
    <property type="match status" value="1"/>
</dbReference>
<keyword evidence="1" id="KW-0472">Membrane</keyword>
<evidence type="ECO:0000256" key="1">
    <source>
        <dbReference type="SAM" id="Phobius"/>
    </source>
</evidence>
<proteinExistence type="predicted"/>
<dbReference type="STRING" id="1549855.AY555_06210"/>
<dbReference type="OrthoDB" id="9798884at2"/>
<evidence type="ECO:0000259" key="2">
    <source>
        <dbReference type="Pfam" id="PF12146"/>
    </source>
</evidence>
<dbReference type="Proteomes" id="UP000076066">
    <property type="component" value="Chromosome"/>
</dbReference>
<dbReference type="GeneID" id="53316748"/>
<dbReference type="Gene3D" id="3.40.50.1820">
    <property type="entry name" value="alpha/beta hydrolase"/>
    <property type="match status" value="1"/>
</dbReference>
<reference evidence="3 4" key="1">
    <citation type="submission" date="2016-02" db="EMBL/GenBank/DDBJ databases">
        <title>Complete Genome of H5569, the type strain of the newly described species Haematospirillium jordaniae.</title>
        <authorList>
            <person name="Nicholson A.C."/>
            <person name="Humrighouse B.W."/>
            <person name="Loparov V."/>
            <person name="McQuiston J.R."/>
        </authorList>
    </citation>
    <scope>NUCLEOTIDE SEQUENCE [LARGE SCALE GENOMIC DNA]</scope>
    <source>
        <strain evidence="3 4">H5569</strain>
    </source>
</reference>
<dbReference type="InterPro" id="IPR022742">
    <property type="entry name" value="Hydrolase_4"/>
</dbReference>
<sequence>MNNLVNIAGATLGIGIALYVLVVVGMFAFQRHLLYKPEGIPAPPKANDVPEMREILFRTTDGLALAAWWSPPPSEEAATVIIFHGNSGNRAWVARKIRLYLDAGFGVMVPDYRGFGGNPGSPSEDGLQIDAVAARNYVLEEGVHGNRLFYHGESLGSGVATWLATEHPPRGLILEAAFTSIPDVAQGIYPWLPARAVTLDRFTSLRRISQVRAPVLLLHGEKDETVPHTHSQELLEAHPGPKQRITFPDGEHANLYDHGAGVIAISWIHDQLYSRESGSAASGSGSLPAPEHL</sequence>
<dbReference type="EMBL" id="CP014525">
    <property type="protein sequence ID" value="AMW34841.1"/>
    <property type="molecule type" value="Genomic_DNA"/>
</dbReference>
<dbReference type="KEGG" id="hjo:AY555_06210"/>
<keyword evidence="1" id="KW-0812">Transmembrane</keyword>
<feature type="transmembrane region" description="Helical" evidence="1">
    <location>
        <begin position="6"/>
        <end position="29"/>
    </location>
</feature>
<feature type="domain" description="Serine aminopeptidase S33" evidence="2">
    <location>
        <begin position="76"/>
        <end position="188"/>
    </location>
</feature>
<evidence type="ECO:0000313" key="3">
    <source>
        <dbReference type="EMBL" id="AMW34841.1"/>
    </source>
</evidence>
<dbReference type="InterPro" id="IPR029058">
    <property type="entry name" value="AB_hydrolase_fold"/>
</dbReference>
<name>A0A143DDL9_9PROT</name>